<accession>S9PDM5</accession>
<dbReference type="Proteomes" id="UP000011682">
    <property type="component" value="Unassembled WGS sequence"/>
</dbReference>
<dbReference type="AlphaFoldDB" id="S9PDM5"/>
<protein>
    <submittedName>
        <fullName evidence="1">Uncharacterized protein</fullName>
    </submittedName>
</protein>
<proteinExistence type="predicted"/>
<name>S9PDM5_CYSF2</name>
<reference evidence="1" key="1">
    <citation type="submission" date="2013-05" db="EMBL/GenBank/DDBJ databases">
        <title>Genome assembly of Cystobacter fuscus DSM 2262.</title>
        <authorList>
            <person name="Sharma G."/>
            <person name="Khatri I."/>
            <person name="Kaur C."/>
            <person name="Mayilraj S."/>
            <person name="Subramanian S."/>
        </authorList>
    </citation>
    <scope>NUCLEOTIDE SEQUENCE [LARGE SCALE GENOMIC DNA]</scope>
    <source>
        <strain evidence="1">DSM 2262</strain>
    </source>
</reference>
<comment type="caution">
    <text evidence="1">The sequence shown here is derived from an EMBL/GenBank/DDBJ whole genome shotgun (WGS) entry which is preliminary data.</text>
</comment>
<organism evidence="1 2">
    <name type="scientific">Cystobacter fuscus (strain ATCC 25194 / DSM 2262 / NBRC 100088 / M29)</name>
    <dbReference type="NCBI Taxonomy" id="1242864"/>
    <lineage>
        <taxon>Bacteria</taxon>
        <taxon>Pseudomonadati</taxon>
        <taxon>Myxococcota</taxon>
        <taxon>Myxococcia</taxon>
        <taxon>Myxococcales</taxon>
        <taxon>Cystobacterineae</taxon>
        <taxon>Archangiaceae</taxon>
        <taxon>Cystobacter</taxon>
    </lineage>
</organism>
<sequence>MREEFPDEPLIAHYAKTILANFCLLARNGLFPEIFREEL</sequence>
<evidence type="ECO:0000313" key="1">
    <source>
        <dbReference type="EMBL" id="EPX62480.1"/>
    </source>
</evidence>
<keyword evidence="2" id="KW-1185">Reference proteome</keyword>
<gene>
    <name evidence="1" type="ORF">D187_008668</name>
</gene>
<dbReference type="EMBL" id="ANAH02000007">
    <property type="protein sequence ID" value="EPX62480.1"/>
    <property type="molecule type" value="Genomic_DNA"/>
</dbReference>
<evidence type="ECO:0000313" key="2">
    <source>
        <dbReference type="Proteomes" id="UP000011682"/>
    </source>
</evidence>